<accession>A0A1H9W6D0</accession>
<dbReference type="InterPro" id="IPR037066">
    <property type="entry name" value="Plug_dom_sf"/>
</dbReference>
<dbReference type="STRING" id="390241.SAMN04488023_1605"/>
<reference evidence="1 2" key="1">
    <citation type="submission" date="2016-10" db="EMBL/GenBank/DDBJ databases">
        <authorList>
            <person name="de Groot N.N."/>
        </authorList>
    </citation>
    <scope>NUCLEOTIDE SEQUENCE [LARGE SCALE GENOMIC DNA]</scope>
    <source>
        <strain evidence="1 2">DSM 18610</strain>
    </source>
</reference>
<name>A0A1H9W6D0_9SPHI</name>
<evidence type="ECO:0000313" key="2">
    <source>
        <dbReference type="Proteomes" id="UP000199572"/>
    </source>
</evidence>
<organism evidence="1 2">
    <name type="scientific">Pedobacter rhizosphaerae</name>
    <dbReference type="NCBI Taxonomy" id="390241"/>
    <lineage>
        <taxon>Bacteria</taxon>
        <taxon>Pseudomonadati</taxon>
        <taxon>Bacteroidota</taxon>
        <taxon>Sphingobacteriia</taxon>
        <taxon>Sphingobacteriales</taxon>
        <taxon>Sphingobacteriaceae</taxon>
        <taxon>Pedobacter</taxon>
    </lineage>
</organism>
<evidence type="ECO:0000313" key="1">
    <source>
        <dbReference type="EMBL" id="SES29526.1"/>
    </source>
</evidence>
<dbReference type="InterPro" id="IPR008969">
    <property type="entry name" value="CarboxyPept-like_regulatory"/>
</dbReference>
<gene>
    <name evidence="1" type="ORF">SAMN04488023_1605</name>
</gene>
<keyword evidence="2" id="KW-1185">Reference proteome</keyword>
<sequence>MLKQENVKNLQLVLTSPCTEQWSNIEESDGRHYCERCKKNIIDLTDRSDEELIQFFKNKKDNVCGRVLGSQLNRELVLPASKPNWHWLLPLALGVVAVSPVEAQHLKPVVVHTDQPAGMRSNPVDSLLQSVESPLLNHIISGKVVDSLSNRPLPNVKIRKKGYENVLAITGSDGGFEFQVSDGDKLARFIFDLGDYASLETSVKSDMVIKLIVKRRIMVGGISTVSINQKPLYLLYSGRKSCTIDAEKMNELSPDWIEKIEVLNGSKATAIYGVKGANGVVLIGIKKAYAKKINFSKR</sequence>
<protein>
    <submittedName>
        <fullName evidence="1">TonB-dependent outer membrane receptor, SusC/RagA subfamily, signature region</fullName>
    </submittedName>
</protein>
<dbReference type="SUPFAM" id="SSF49464">
    <property type="entry name" value="Carboxypeptidase regulatory domain-like"/>
    <property type="match status" value="1"/>
</dbReference>
<proteinExistence type="predicted"/>
<dbReference type="SUPFAM" id="SSF56935">
    <property type="entry name" value="Porins"/>
    <property type="match status" value="1"/>
</dbReference>
<dbReference type="AlphaFoldDB" id="A0A1H9W6D0"/>
<dbReference type="Gene3D" id="2.170.130.10">
    <property type="entry name" value="TonB-dependent receptor, plug domain"/>
    <property type="match status" value="1"/>
</dbReference>
<dbReference type="Proteomes" id="UP000199572">
    <property type="component" value="Unassembled WGS sequence"/>
</dbReference>
<keyword evidence="1" id="KW-0675">Receptor</keyword>
<dbReference type="EMBL" id="FOGG01000060">
    <property type="protein sequence ID" value="SES29526.1"/>
    <property type="molecule type" value="Genomic_DNA"/>
</dbReference>